<dbReference type="GO" id="GO:0006221">
    <property type="term" value="P:pyrimidine nucleotide biosynthetic process"/>
    <property type="evidence" value="ECO:0007669"/>
    <property type="project" value="InterPro"/>
</dbReference>
<dbReference type="CDD" id="cd06219">
    <property type="entry name" value="DHOD_e_trans_like1"/>
    <property type="match status" value="1"/>
</dbReference>
<reference evidence="4 5" key="1">
    <citation type="submission" date="2014-09" db="EMBL/GenBank/DDBJ databases">
        <title>Complete genome sequence of Endomicrobium proavitum.</title>
        <authorList>
            <person name="Zheng H."/>
        </authorList>
    </citation>
    <scope>NUCLEOTIDE SEQUENCE [LARGE SCALE GENOMIC DNA]</scope>
    <source>
        <strain evidence="4 5">Rsa215</strain>
    </source>
</reference>
<dbReference type="AlphaFoldDB" id="A0A0G3WH20"/>
<dbReference type="InterPro" id="IPR050353">
    <property type="entry name" value="PyrK_electron_transfer"/>
</dbReference>
<proteinExistence type="predicted"/>
<comment type="cofactor">
    <cofactor evidence="2">
        <name>[2Fe-2S] cluster</name>
        <dbReference type="ChEBI" id="CHEBI:190135"/>
    </cofactor>
    <text evidence="2">Binds 1 [2Fe-2S] cluster per subunit.</text>
</comment>
<dbReference type="SUPFAM" id="SSF63380">
    <property type="entry name" value="Riboflavin synthase domain-like"/>
    <property type="match status" value="1"/>
</dbReference>
<feature type="binding site" evidence="2">
    <location>
        <position position="224"/>
    </location>
    <ligand>
        <name>[2Fe-2S] cluster</name>
        <dbReference type="ChEBI" id="CHEBI:190135"/>
    </ligand>
</feature>
<dbReference type="STRING" id="1408281.Epro_0244"/>
<dbReference type="InterPro" id="IPR039261">
    <property type="entry name" value="FNR_nucleotide-bd"/>
</dbReference>
<dbReference type="KEGG" id="epo:Epro_0244"/>
<dbReference type="InterPro" id="IPR017938">
    <property type="entry name" value="Riboflavin_synthase-like_b-brl"/>
</dbReference>
<dbReference type="PANTHER" id="PTHR43513">
    <property type="entry name" value="DIHYDROOROTATE DEHYDROGENASE B (NAD(+)), ELECTRON TRANSFER SUBUNIT"/>
    <property type="match status" value="1"/>
</dbReference>
<evidence type="ECO:0000259" key="3">
    <source>
        <dbReference type="PROSITE" id="PS51384"/>
    </source>
</evidence>
<dbReference type="InterPro" id="IPR019480">
    <property type="entry name" value="Dihydroorotate_DH_Fe-S-bd"/>
</dbReference>
<dbReference type="SUPFAM" id="SSF52343">
    <property type="entry name" value="Ferredoxin reductase-like, C-terminal NADP-linked domain"/>
    <property type="match status" value="1"/>
</dbReference>
<dbReference type="InterPro" id="IPR001433">
    <property type="entry name" value="OxRdtase_FAD/NAD-bd"/>
</dbReference>
<dbReference type="EMBL" id="CP009498">
    <property type="protein sequence ID" value="AKL97623.1"/>
    <property type="molecule type" value="Genomic_DNA"/>
</dbReference>
<dbReference type="Pfam" id="PF10418">
    <property type="entry name" value="DHODB_Fe-S_bind"/>
    <property type="match status" value="1"/>
</dbReference>
<dbReference type="Proteomes" id="UP000035337">
    <property type="component" value="Chromosome"/>
</dbReference>
<dbReference type="InterPro" id="IPR012165">
    <property type="entry name" value="Cyt_c3_hydrogenase_gsu"/>
</dbReference>
<dbReference type="PATRIC" id="fig|1408281.3.peg.253"/>
<keyword evidence="2" id="KW-0411">Iron-sulfur</keyword>
<feature type="binding site" evidence="1">
    <location>
        <begin position="62"/>
        <end position="64"/>
    </location>
    <ligand>
        <name>FAD</name>
        <dbReference type="ChEBI" id="CHEBI:57692"/>
    </ligand>
</feature>
<protein>
    <submittedName>
        <fullName evidence="4">Ferredoxin-NADP(+) reductase subunit alpha</fullName>
    </submittedName>
</protein>
<dbReference type="GO" id="GO:0046872">
    <property type="term" value="F:metal ion binding"/>
    <property type="evidence" value="ECO:0007669"/>
    <property type="project" value="UniProtKB-KW"/>
</dbReference>
<keyword evidence="5" id="KW-1185">Reference proteome</keyword>
<feature type="binding site" evidence="2">
    <location>
        <position position="221"/>
    </location>
    <ligand>
        <name>[2Fe-2S] cluster</name>
        <dbReference type="ChEBI" id="CHEBI:190135"/>
    </ligand>
</feature>
<dbReference type="Gene3D" id="2.40.30.10">
    <property type="entry name" value="Translation factors"/>
    <property type="match status" value="1"/>
</dbReference>
<dbReference type="GO" id="GO:0050660">
    <property type="term" value="F:flavin adenine dinucleotide binding"/>
    <property type="evidence" value="ECO:0007669"/>
    <property type="project" value="InterPro"/>
</dbReference>
<dbReference type="Pfam" id="PF00175">
    <property type="entry name" value="NAD_binding_1"/>
    <property type="match status" value="1"/>
</dbReference>
<keyword evidence="1" id="KW-0274">FAD</keyword>
<dbReference type="NCBIfam" id="NF004862">
    <property type="entry name" value="PRK06222.1"/>
    <property type="match status" value="1"/>
</dbReference>
<dbReference type="OrthoDB" id="9778346at2"/>
<feature type="binding site" evidence="2">
    <location>
        <position position="236"/>
    </location>
    <ligand>
        <name>[2Fe-2S] cluster</name>
        <dbReference type="ChEBI" id="CHEBI:190135"/>
    </ligand>
</feature>
<gene>
    <name evidence="4" type="primary">ubiB</name>
    <name evidence="4" type="ORF">Epro_0244</name>
</gene>
<keyword evidence="1" id="KW-0285">Flavoprotein</keyword>
<name>A0A0G3WH20_9BACT</name>
<dbReference type="PIRSF" id="PIRSF006816">
    <property type="entry name" value="Cyc3_hyd_g"/>
    <property type="match status" value="1"/>
</dbReference>
<dbReference type="PANTHER" id="PTHR43513:SF3">
    <property type="entry name" value="DIHYDROOROTATE DEHYDROGENASE B (NAD(+)), ELECTRON TRANSFER SUBUNIT-RELATED"/>
    <property type="match status" value="1"/>
</dbReference>
<keyword evidence="2" id="KW-0001">2Fe-2S</keyword>
<keyword evidence="2" id="KW-0408">Iron</keyword>
<keyword evidence="2" id="KW-0479">Metal-binding</keyword>
<feature type="domain" description="FAD-binding FR-type" evidence="3">
    <location>
        <begin position="1"/>
        <end position="95"/>
    </location>
</feature>
<dbReference type="RefSeq" id="WP_052569840.1">
    <property type="nucleotide sequence ID" value="NZ_CP009498.1"/>
</dbReference>
<evidence type="ECO:0000313" key="4">
    <source>
        <dbReference type="EMBL" id="AKL97623.1"/>
    </source>
</evidence>
<dbReference type="PROSITE" id="PS51384">
    <property type="entry name" value="FAD_FR"/>
    <property type="match status" value="1"/>
</dbReference>
<dbReference type="Gene3D" id="3.40.50.80">
    <property type="entry name" value="Nucleotide-binding domain of ferredoxin-NADP reductase (FNR) module"/>
    <property type="match status" value="1"/>
</dbReference>
<evidence type="ECO:0000256" key="1">
    <source>
        <dbReference type="PIRSR" id="PIRSR006816-1"/>
    </source>
</evidence>
<sequence length="285" mass="30761">MFKIVSREVVGPNLISLRIYAPQIAESARAGQFVIFRIDEFGERVPLTIAGADAQTGLVRIIFQTIGKTTFKLALLNAGDCIRDFAGPFGTPTEIKKYGVVAAVAGGVGAAEVLPVINALKQSENKVIAITGARCKDLLILEEEIKAASDEFLVSTNDGSCGVRGIVTDVLKNVFNSQKIDMVYAIGPVPMMQAVADITKEKNIKTLVSLNPIMVDGTGMCGSCRVTVGGKTKFVCVDGPEFDGHLINWNELISRLALFKDAEKTALEEFKKSGQHHPECKCRQE</sequence>
<comment type="cofactor">
    <cofactor evidence="1">
        <name>FAD</name>
        <dbReference type="ChEBI" id="CHEBI:57692"/>
    </cofactor>
    <text evidence="1">Binds 1 FAD per subunit.</text>
</comment>
<dbReference type="GO" id="GO:0051537">
    <property type="term" value="F:2 iron, 2 sulfur cluster binding"/>
    <property type="evidence" value="ECO:0007669"/>
    <property type="project" value="UniProtKB-KW"/>
</dbReference>
<organism evidence="4 5">
    <name type="scientific">Endomicrobium proavitum</name>
    <dbReference type="NCBI Taxonomy" id="1408281"/>
    <lineage>
        <taxon>Bacteria</taxon>
        <taxon>Pseudomonadati</taxon>
        <taxon>Elusimicrobiota</taxon>
        <taxon>Endomicrobiia</taxon>
        <taxon>Endomicrobiales</taxon>
        <taxon>Endomicrobiaceae</taxon>
        <taxon>Endomicrobium</taxon>
    </lineage>
</organism>
<evidence type="ECO:0000313" key="5">
    <source>
        <dbReference type="Proteomes" id="UP000035337"/>
    </source>
</evidence>
<dbReference type="GO" id="GO:0016491">
    <property type="term" value="F:oxidoreductase activity"/>
    <property type="evidence" value="ECO:0007669"/>
    <property type="project" value="InterPro"/>
</dbReference>
<evidence type="ECO:0000256" key="2">
    <source>
        <dbReference type="PIRSR" id="PIRSR006816-2"/>
    </source>
</evidence>
<accession>A0A0G3WH20</accession>
<dbReference type="InterPro" id="IPR017927">
    <property type="entry name" value="FAD-bd_FR_type"/>
</dbReference>